<sequence length="81" mass="8823">MLTVAIDGDCCNPLTIEDFLKNDLCSGCCFNYISKEELRVWLDGLNTLVIGTTLIDDAGSRVSSHTDTPVEEDVSTPPQES</sequence>
<dbReference type="Gramene" id="evm.model.04.1107">
    <property type="protein sequence ID" value="cds.evm.model.04.1107"/>
    <property type="gene ID" value="evm.TU.04.1107"/>
</dbReference>
<dbReference type="EnsemblPlants" id="evm.model.04.1107">
    <property type="protein sequence ID" value="cds.evm.model.04.1107"/>
    <property type="gene ID" value="evm.TU.04.1107"/>
</dbReference>
<organism evidence="2 3">
    <name type="scientific">Cannabis sativa</name>
    <name type="common">Hemp</name>
    <name type="synonym">Marijuana</name>
    <dbReference type="NCBI Taxonomy" id="3483"/>
    <lineage>
        <taxon>Eukaryota</taxon>
        <taxon>Viridiplantae</taxon>
        <taxon>Streptophyta</taxon>
        <taxon>Embryophyta</taxon>
        <taxon>Tracheophyta</taxon>
        <taxon>Spermatophyta</taxon>
        <taxon>Magnoliopsida</taxon>
        <taxon>eudicotyledons</taxon>
        <taxon>Gunneridae</taxon>
        <taxon>Pentapetalae</taxon>
        <taxon>rosids</taxon>
        <taxon>fabids</taxon>
        <taxon>Rosales</taxon>
        <taxon>Cannabaceae</taxon>
        <taxon>Cannabis</taxon>
    </lineage>
</organism>
<reference evidence="2" key="1">
    <citation type="submission" date="2018-11" db="EMBL/GenBank/DDBJ databases">
        <authorList>
            <person name="Grassa J C."/>
        </authorList>
    </citation>
    <scope>NUCLEOTIDE SEQUENCE [LARGE SCALE GENOMIC DNA]</scope>
</reference>
<accession>A0A803PBQ8</accession>
<keyword evidence="3" id="KW-1185">Reference proteome</keyword>
<evidence type="ECO:0000256" key="1">
    <source>
        <dbReference type="SAM" id="MobiDB-lite"/>
    </source>
</evidence>
<dbReference type="EMBL" id="UZAU01000372">
    <property type="status" value="NOT_ANNOTATED_CDS"/>
    <property type="molecule type" value="Genomic_DNA"/>
</dbReference>
<feature type="region of interest" description="Disordered" evidence="1">
    <location>
        <begin position="59"/>
        <end position="81"/>
    </location>
</feature>
<evidence type="ECO:0000313" key="3">
    <source>
        <dbReference type="Proteomes" id="UP000596661"/>
    </source>
</evidence>
<reference evidence="2" key="2">
    <citation type="submission" date="2021-03" db="UniProtKB">
        <authorList>
            <consortium name="EnsemblPlants"/>
        </authorList>
    </citation>
    <scope>IDENTIFICATION</scope>
</reference>
<dbReference type="Proteomes" id="UP000596661">
    <property type="component" value="Chromosome 4"/>
</dbReference>
<dbReference type="AlphaFoldDB" id="A0A803PBQ8"/>
<proteinExistence type="predicted"/>
<protein>
    <submittedName>
        <fullName evidence="2">Uncharacterized protein</fullName>
    </submittedName>
</protein>
<evidence type="ECO:0000313" key="2">
    <source>
        <dbReference type="EnsemblPlants" id="cds.evm.model.04.1107"/>
    </source>
</evidence>
<name>A0A803PBQ8_CANSA</name>